<comment type="caution">
    <text evidence="2">The sequence shown here is derived from an EMBL/GenBank/DDBJ whole genome shotgun (WGS) entry which is preliminary data.</text>
</comment>
<evidence type="ECO:0000259" key="1">
    <source>
        <dbReference type="PROSITE" id="PS50943"/>
    </source>
</evidence>
<reference evidence="2 3" key="1">
    <citation type="submission" date="2020-08" db="EMBL/GenBank/DDBJ databases">
        <title>Sequencing the genomes of 1000 actinobacteria strains.</title>
        <authorList>
            <person name="Klenk H.-P."/>
        </authorList>
    </citation>
    <scope>NUCLEOTIDE SEQUENCE [LARGE SCALE GENOMIC DNA]</scope>
    <source>
        <strain evidence="2 3">DSM 105369</strain>
    </source>
</reference>
<keyword evidence="3" id="KW-1185">Reference proteome</keyword>
<dbReference type="RefSeq" id="WP_183321404.1">
    <property type="nucleotide sequence ID" value="NZ_JACHVQ010000002.1"/>
</dbReference>
<protein>
    <submittedName>
        <fullName evidence="2">Transcriptional regulator with XRE-family HTH domain</fullName>
    </submittedName>
</protein>
<dbReference type="PROSITE" id="PS50943">
    <property type="entry name" value="HTH_CROC1"/>
    <property type="match status" value="1"/>
</dbReference>
<dbReference type="CDD" id="cd00093">
    <property type="entry name" value="HTH_XRE"/>
    <property type="match status" value="1"/>
</dbReference>
<dbReference type="Proteomes" id="UP000559182">
    <property type="component" value="Unassembled WGS sequence"/>
</dbReference>
<evidence type="ECO:0000313" key="3">
    <source>
        <dbReference type="Proteomes" id="UP000559182"/>
    </source>
</evidence>
<proteinExistence type="predicted"/>
<name>A0A839NCX5_9MICO</name>
<dbReference type="EMBL" id="JACHVQ010000002">
    <property type="protein sequence ID" value="MBB2893035.1"/>
    <property type="molecule type" value="Genomic_DNA"/>
</dbReference>
<evidence type="ECO:0000313" key="2">
    <source>
        <dbReference type="EMBL" id="MBB2893035.1"/>
    </source>
</evidence>
<feature type="domain" description="HTH cro/C1-type" evidence="1">
    <location>
        <begin position="59"/>
        <end position="97"/>
    </location>
</feature>
<dbReference type="AlphaFoldDB" id="A0A839NCX5"/>
<dbReference type="InterPro" id="IPR001387">
    <property type="entry name" value="Cro/C1-type_HTH"/>
</dbReference>
<accession>A0A839NCX5</accession>
<organism evidence="2 3">
    <name type="scientific">Flexivirga oryzae</name>
    <dbReference type="NCBI Taxonomy" id="1794944"/>
    <lineage>
        <taxon>Bacteria</taxon>
        <taxon>Bacillati</taxon>
        <taxon>Actinomycetota</taxon>
        <taxon>Actinomycetes</taxon>
        <taxon>Micrococcales</taxon>
        <taxon>Dermacoccaceae</taxon>
        <taxon>Flexivirga</taxon>
    </lineage>
</organism>
<gene>
    <name evidence="2" type="ORF">FHU39_003053</name>
</gene>
<sequence length="508" mass="56117">MTWPVAGRSGNLSHGPGRPPREWTLIEDLRRCAGWLLWSRRMSSDLGLVPVKELAPVLESLGLSESQVSRVEHGKVDVPLRTIHSYERLLELPYGELQAPLLSLSRVVDDDLGRRWLQPSAVPEGRSGAIVDEIFDAEEAGAPITGAQWLRLAHAVATGVCDGVPTRLLFRWVRRLLSELMRGVNNGYFVRLEAASTVAAYDHTAPMVLRAVRELTAVPGVSGAYDAWAVVGDIRNPRLLDQLIEPLQTVPESTFRAFCAALSQPGFDQRLTTEQMRSICSACAARLPTAGHTTVEVVDRLIGWMPRSVTAAVREEIARIRPRTRRSDTSQDDRDLDAELAVYLRFATEAAWPGRPDGQLEALLRVVLLGEQFGQRMHTGSLLWVSPYAAALAEAAVFVASSDDFGAAAHDAAIYVLSRTVTADNEELLRSVLADTRRRDLRSACLMALGHISALRTEDDLRPYLCDSELRWTAIYVAGITHHPQLMSPEAESPDARWWQSVGPGCWE</sequence>